<evidence type="ECO:0008006" key="18">
    <source>
        <dbReference type="Google" id="ProtNLM"/>
    </source>
</evidence>
<protein>
    <recommendedName>
        <fullName evidence="18">Cytochrome P450</fullName>
    </recommendedName>
</protein>
<dbReference type="InterPro" id="IPR050182">
    <property type="entry name" value="Cytochrome_P450_fam2"/>
</dbReference>
<evidence type="ECO:0000256" key="14">
    <source>
        <dbReference type="PIRSR" id="PIRSR602401-1"/>
    </source>
</evidence>
<comment type="similarity">
    <text evidence="5">Belongs to the cytochrome P450 family.</text>
</comment>
<name>A0A834IUK2_RHYFE</name>
<dbReference type="PRINTS" id="PR00463">
    <property type="entry name" value="EP450I"/>
</dbReference>
<comment type="subcellular location">
    <subcellularLocation>
        <location evidence="4">Endoplasmic reticulum membrane</location>
        <topology evidence="4">Peripheral membrane protein</topology>
    </subcellularLocation>
    <subcellularLocation>
        <location evidence="3">Microsome membrane</location>
        <topology evidence="3">Peripheral membrane protein</topology>
    </subcellularLocation>
</comment>
<proteinExistence type="inferred from homology"/>
<keyword evidence="9" id="KW-0492">Microsome</keyword>
<evidence type="ECO:0000313" key="17">
    <source>
        <dbReference type="Proteomes" id="UP000625711"/>
    </source>
</evidence>
<comment type="function">
    <text evidence="2">May be involved in the metabolism of insect hormones and in the breakdown of synthetic insecticides.</text>
</comment>
<evidence type="ECO:0000256" key="7">
    <source>
        <dbReference type="ARBA" id="ARBA00022723"/>
    </source>
</evidence>
<feature type="chain" id="PRO_5033009116" description="Cytochrome P450" evidence="15">
    <location>
        <begin position="19"/>
        <end position="473"/>
    </location>
</feature>
<dbReference type="GO" id="GO:0020037">
    <property type="term" value="F:heme binding"/>
    <property type="evidence" value="ECO:0007669"/>
    <property type="project" value="InterPro"/>
</dbReference>
<dbReference type="Proteomes" id="UP000625711">
    <property type="component" value="Unassembled WGS sequence"/>
</dbReference>
<dbReference type="PRINTS" id="PR00385">
    <property type="entry name" value="P450"/>
</dbReference>
<keyword evidence="7 14" id="KW-0479">Metal-binding</keyword>
<accession>A0A834IUK2</accession>
<gene>
    <name evidence="16" type="ORF">GWI33_001702</name>
</gene>
<keyword evidence="10" id="KW-0560">Oxidoreductase</keyword>
<keyword evidence="13" id="KW-0472">Membrane</keyword>
<evidence type="ECO:0000256" key="13">
    <source>
        <dbReference type="ARBA" id="ARBA00023136"/>
    </source>
</evidence>
<evidence type="ECO:0000256" key="4">
    <source>
        <dbReference type="ARBA" id="ARBA00004406"/>
    </source>
</evidence>
<keyword evidence="12" id="KW-0503">Monooxygenase</keyword>
<comment type="caution">
    <text evidence="16">The sequence shown here is derived from an EMBL/GenBank/DDBJ whole genome shotgun (WGS) entry which is preliminary data.</text>
</comment>
<dbReference type="Pfam" id="PF00067">
    <property type="entry name" value="p450"/>
    <property type="match status" value="1"/>
</dbReference>
<dbReference type="GO" id="GO:0005506">
    <property type="term" value="F:iron ion binding"/>
    <property type="evidence" value="ECO:0007669"/>
    <property type="project" value="InterPro"/>
</dbReference>
<dbReference type="GO" id="GO:0005789">
    <property type="term" value="C:endoplasmic reticulum membrane"/>
    <property type="evidence" value="ECO:0007669"/>
    <property type="project" value="UniProtKB-SubCell"/>
</dbReference>
<dbReference type="GO" id="GO:0016712">
    <property type="term" value="F:oxidoreductase activity, acting on paired donors, with incorporation or reduction of molecular oxygen, reduced flavin or flavoprotein as one donor, and incorporation of one atom of oxygen"/>
    <property type="evidence" value="ECO:0007669"/>
    <property type="project" value="TreeGrafter"/>
</dbReference>
<reference evidence="16" key="1">
    <citation type="submission" date="2020-08" db="EMBL/GenBank/DDBJ databases">
        <title>Genome sequencing and assembly of the red palm weevil Rhynchophorus ferrugineus.</title>
        <authorList>
            <person name="Dias G.B."/>
            <person name="Bergman C.M."/>
            <person name="Manee M."/>
        </authorList>
    </citation>
    <scope>NUCLEOTIDE SEQUENCE</scope>
    <source>
        <strain evidence="16">AA-2017</strain>
        <tissue evidence="16">Whole larva</tissue>
    </source>
</reference>
<dbReference type="InterPro" id="IPR001128">
    <property type="entry name" value="Cyt_P450"/>
</dbReference>
<evidence type="ECO:0000256" key="6">
    <source>
        <dbReference type="ARBA" id="ARBA00022617"/>
    </source>
</evidence>
<evidence type="ECO:0000256" key="15">
    <source>
        <dbReference type="SAM" id="SignalP"/>
    </source>
</evidence>
<feature type="signal peptide" evidence="15">
    <location>
        <begin position="1"/>
        <end position="18"/>
    </location>
</feature>
<dbReference type="FunFam" id="1.10.630.10:FF:000238">
    <property type="entry name" value="Cytochrome P450 2A6"/>
    <property type="match status" value="1"/>
</dbReference>
<dbReference type="InterPro" id="IPR002401">
    <property type="entry name" value="Cyt_P450_E_grp-I"/>
</dbReference>
<evidence type="ECO:0000256" key="5">
    <source>
        <dbReference type="ARBA" id="ARBA00010617"/>
    </source>
</evidence>
<evidence type="ECO:0000256" key="9">
    <source>
        <dbReference type="ARBA" id="ARBA00022848"/>
    </source>
</evidence>
<evidence type="ECO:0000256" key="10">
    <source>
        <dbReference type="ARBA" id="ARBA00023002"/>
    </source>
</evidence>
<evidence type="ECO:0000256" key="3">
    <source>
        <dbReference type="ARBA" id="ARBA00004174"/>
    </source>
</evidence>
<evidence type="ECO:0000256" key="11">
    <source>
        <dbReference type="ARBA" id="ARBA00023004"/>
    </source>
</evidence>
<dbReference type="InterPro" id="IPR036396">
    <property type="entry name" value="Cyt_P450_sf"/>
</dbReference>
<dbReference type="PANTHER" id="PTHR24300">
    <property type="entry name" value="CYTOCHROME P450 508A4-RELATED"/>
    <property type="match status" value="1"/>
</dbReference>
<keyword evidence="8" id="KW-0256">Endoplasmic reticulum</keyword>
<evidence type="ECO:0000313" key="16">
    <source>
        <dbReference type="EMBL" id="KAF7287342.1"/>
    </source>
</evidence>
<keyword evidence="15" id="KW-0732">Signal</keyword>
<dbReference type="GO" id="GO:0006082">
    <property type="term" value="P:organic acid metabolic process"/>
    <property type="evidence" value="ECO:0007669"/>
    <property type="project" value="TreeGrafter"/>
</dbReference>
<evidence type="ECO:0000256" key="12">
    <source>
        <dbReference type="ARBA" id="ARBA00023033"/>
    </source>
</evidence>
<organism evidence="16 17">
    <name type="scientific">Rhynchophorus ferrugineus</name>
    <name type="common">Red palm weevil</name>
    <name type="synonym">Curculio ferrugineus</name>
    <dbReference type="NCBI Taxonomy" id="354439"/>
    <lineage>
        <taxon>Eukaryota</taxon>
        <taxon>Metazoa</taxon>
        <taxon>Ecdysozoa</taxon>
        <taxon>Arthropoda</taxon>
        <taxon>Hexapoda</taxon>
        <taxon>Insecta</taxon>
        <taxon>Pterygota</taxon>
        <taxon>Neoptera</taxon>
        <taxon>Endopterygota</taxon>
        <taxon>Coleoptera</taxon>
        <taxon>Polyphaga</taxon>
        <taxon>Cucujiformia</taxon>
        <taxon>Curculionidae</taxon>
        <taxon>Dryophthorinae</taxon>
        <taxon>Rhynchophorus</taxon>
    </lineage>
</organism>
<keyword evidence="17" id="KW-1185">Reference proteome</keyword>
<dbReference type="Gene3D" id="1.10.630.10">
    <property type="entry name" value="Cytochrome P450"/>
    <property type="match status" value="1"/>
</dbReference>
<feature type="binding site" description="axial binding residue" evidence="14">
    <location>
        <position position="421"/>
    </location>
    <ligand>
        <name>heme</name>
        <dbReference type="ChEBI" id="CHEBI:30413"/>
    </ligand>
    <ligandPart>
        <name>Fe</name>
        <dbReference type="ChEBI" id="CHEBI:18248"/>
    </ligandPart>
</feature>
<dbReference type="OrthoDB" id="1844152at2759"/>
<dbReference type="PANTHER" id="PTHR24300:SF403">
    <property type="entry name" value="CYTOCHROME P450 306A1"/>
    <property type="match status" value="1"/>
</dbReference>
<comment type="cofactor">
    <cofactor evidence="1 14">
        <name>heme</name>
        <dbReference type="ChEBI" id="CHEBI:30413"/>
    </cofactor>
</comment>
<dbReference type="EMBL" id="JAACXV010000014">
    <property type="protein sequence ID" value="KAF7287342.1"/>
    <property type="molecule type" value="Genomic_DNA"/>
</dbReference>
<sequence length="473" mass="54809">MICYILIALVLICLKTLWQRRKLPPGPWGLPLVGYLPFLDPKAPQVSLTELAKKYGPVYSLLLDVTTGRAPLYLTHGIMNGYGIICAQGDLWKDQRRFVHNCLRHFGASKIGPRDNMEKLIIKHVKEFVRYIKTLDTKQPIDPLRPLRHCLGSIINEIVFGRSWERGNETWEELQELQEEGLKYIGIAGPLNFLPFLRFLPMFKRPMSFLIKGQHKTHRFYQKLINEENVLLNKSRSADLDTNSYTNLIQGFLIEREKRQNTDDVHKYYNEKQFHHLLADVFGAGLDTTLVTLRWFLLYIARNAKIQSQLRDDLKTILNDRDPSLNDMESLPFVEACLSETQRIRSVVPIGIPHGALDDIKLNGYVIPKGAMIVPLQWAVHMNEKVYPEPENFNPSRFINEEGRYFKPEYFIPFQNGKRMCIGDELARMMMFLVSTTILKTFHLDLEDHKTCMEGESGITLSPQPYKLIFSEI</sequence>
<keyword evidence="6 14" id="KW-0349">Heme</keyword>
<keyword evidence="11 14" id="KW-0408">Iron</keyword>
<evidence type="ECO:0000256" key="2">
    <source>
        <dbReference type="ARBA" id="ARBA00003690"/>
    </source>
</evidence>
<dbReference type="AlphaFoldDB" id="A0A834IUK2"/>
<dbReference type="GO" id="GO:0008395">
    <property type="term" value="F:steroid hydroxylase activity"/>
    <property type="evidence" value="ECO:0007669"/>
    <property type="project" value="TreeGrafter"/>
</dbReference>
<evidence type="ECO:0000256" key="1">
    <source>
        <dbReference type="ARBA" id="ARBA00001971"/>
    </source>
</evidence>
<dbReference type="SUPFAM" id="SSF48264">
    <property type="entry name" value="Cytochrome P450"/>
    <property type="match status" value="1"/>
</dbReference>
<dbReference type="GO" id="GO:0006805">
    <property type="term" value="P:xenobiotic metabolic process"/>
    <property type="evidence" value="ECO:0007669"/>
    <property type="project" value="TreeGrafter"/>
</dbReference>
<evidence type="ECO:0000256" key="8">
    <source>
        <dbReference type="ARBA" id="ARBA00022824"/>
    </source>
</evidence>